<organism evidence="2 3">
    <name type="scientific">Sphingobium boeckii</name>
    <dbReference type="NCBI Taxonomy" id="1082345"/>
    <lineage>
        <taxon>Bacteria</taxon>
        <taxon>Pseudomonadati</taxon>
        <taxon>Pseudomonadota</taxon>
        <taxon>Alphaproteobacteria</taxon>
        <taxon>Sphingomonadales</taxon>
        <taxon>Sphingomonadaceae</taxon>
        <taxon>Sphingobium</taxon>
    </lineage>
</organism>
<dbReference type="Proteomes" id="UP000549617">
    <property type="component" value="Unassembled WGS sequence"/>
</dbReference>
<accession>A0A7W9AKK6</accession>
<dbReference type="InterPro" id="IPR029058">
    <property type="entry name" value="AB_hydrolase_fold"/>
</dbReference>
<dbReference type="Pfam" id="PF12146">
    <property type="entry name" value="Hydrolase_4"/>
    <property type="match status" value="1"/>
</dbReference>
<name>A0A7W9AKK6_9SPHN</name>
<keyword evidence="3" id="KW-1185">Reference proteome</keyword>
<feature type="domain" description="Serine aminopeptidase S33" evidence="1">
    <location>
        <begin position="41"/>
        <end position="150"/>
    </location>
</feature>
<dbReference type="InterPro" id="IPR017531">
    <property type="entry name" value="Hydrolase-1_PEP"/>
</dbReference>
<evidence type="ECO:0000259" key="1">
    <source>
        <dbReference type="Pfam" id="PF12146"/>
    </source>
</evidence>
<dbReference type="GO" id="GO:0016787">
    <property type="term" value="F:hydrolase activity"/>
    <property type="evidence" value="ECO:0007669"/>
    <property type="project" value="UniProtKB-KW"/>
</dbReference>
<sequence>MRRWLTFRCSGEMLAATLDDAPGSAGLLIVSGGNEARSGAHGGMAQLAAAIATAGHPVFRYDRRGVGDSSGVNGGFETAGADIAAAIAAFREAAPQLHTLVAFGNCDAATALALLEDRSRLAALVLANPWVIETPSDLPPPAAIRARYAQKLRDPREWLRLLGGDVNFRKLIKGLGRISAPSSESDLAERLRAGLTGYAGRIAIILARRDATALAFQREWNQPGFAALRSRCELTLIESASHSFAHPADQALLQTRLLCSLANGAA</sequence>
<dbReference type="RefSeq" id="WP_184020830.1">
    <property type="nucleotide sequence ID" value="NZ_JACIJC010000005.1"/>
</dbReference>
<protein>
    <submittedName>
        <fullName evidence="2">Exosortase A-associated hydrolase 1</fullName>
    </submittedName>
</protein>
<dbReference type="NCBIfam" id="TIGR03100">
    <property type="entry name" value="hydr1_PEP"/>
    <property type="match status" value="1"/>
</dbReference>
<gene>
    <name evidence="2" type="ORF">FHS49_003432</name>
</gene>
<comment type="caution">
    <text evidence="2">The sequence shown here is derived from an EMBL/GenBank/DDBJ whole genome shotgun (WGS) entry which is preliminary data.</text>
</comment>
<keyword evidence="2" id="KW-0378">Hydrolase</keyword>
<reference evidence="2 3" key="1">
    <citation type="submission" date="2020-08" db="EMBL/GenBank/DDBJ databases">
        <title>Genomic Encyclopedia of Type Strains, Phase IV (KMG-IV): sequencing the most valuable type-strain genomes for metagenomic binning, comparative biology and taxonomic classification.</title>
        <authorList>
            <person name="Goeker M."/>
        </authorList>
    </citation>
    <scope>NUCLEOTIDE SEQUENCE [LARGE SCALE GENOMIC DNA]</scope>
    <source>
        <strain evidence="2 3">DSM 25079</strain>
    </source>
</reference>
<dbReference type="Gene3D" id="3.40.50.1820">
    <property type="entry name" value="alpha/beta hydrolase"/>
    <property type="match status" value="1"/>
</dbReference>
<evidence type="ECO:0000313" key="3">
    <source>
        <dbReference type="Proteomes" id="UP000549617"/>
    </source>
</evidence>
<dbReference type="AlphaFoldDB" id="A0A7W9AKK6"/>
<dbReference type="SUPFAM" id="SSF53474">
    <property type="entry name" value="alpha/beta-Hydrolases"/>
    <property type="match status" value="1"/>
</dbReference>
<dbReference type="InterPro" id="IPR022742">
    <property type="entry name" value="Hydrolase_4"/>
</dbReference>
<proteinExistence type="predicted"/>
<dbReference type="EMBL" id="JACIJC010000005">
    <property type="protein sequence ID" value="MBB5687404.1"/>
    <property type="molecule type" value="Genomic_DNA"/>
</dbReference>
<evidence type="ECO:0000313" key="2">
    <source>
        <dbReference type="EMBL" id="MBB5687404.1"/>
    </source>
</evidence>